<dbReference type="CDD" id="cd01949">
    <property type="entry name" value="GGDEF"/>
    <property type="match status" value="1"/>
</dbReference>
<protein>
    <recommendedName>
        <fullName evidence="2">diguanylate cyclase</fullName>
        <ecNumber evidence="2">2.7.7.65</ecNumber>
    </recommendedName>
</protein>
<keyword evidence="5" id="KW-0812">Transmembrane</keyword>
<feature type="repeat" description="TPR" evidence="4">
    <location>
        <begin position="164"/>
        <end position="197"/>
    </location>
</feature>
<dbReference type="SMART" id="SM00267">
    <property type="entry name" value="GGDEF"/>
    <property type="match status" value="1"/>
</dbReference>
<evidence type="ECO:0000256" key="2">
    <source>
        <dbReference type="ARBA" id="ARBA00012528"/>
    </source>
</evidence>
<gene>
    <name evidence="7" type="ORF">GTH32_09100</name>
</gene>
<dbReference type="EMBL" id="JAAAWN010000010">
    <property type="protein sequence ID" value="NDV91334.1"/>
    <property type="molecule type" value="Genomic_DNA"/>
</dbReference>
<dbReference type="InterPro" id="IPR011990">
    <property type="entry name" value="TPR-like_helical_dom_sf"/>
</dbReference>
<dbReference type="PANTHER" id="PTHR45138:SF9">
    <property type="entry name" value="DIGUANYLATE CYCLASE DGCM-RELATED"/>
    <property type="match status" value="1"/>
</dbReference>
<dbReference type="Proteomes" id="UP000470213">
    <property type="component" value="Unassembled WGS sequence"/>
</dbReference>
<dbReference type="Gene3D" id="1.25.40.10">
    <property type="entry name" value="Tetratricopeptide repeat domain"/>
    <property type="match status" value="2"/>
</dbReference>
<dbReference type="PROSITE" id="PS50005">
    <property type="entry name" value="TPR"/>
    <property type="match status" value="1"/>
</dbReference>
<evidence type="ECO:0000313" key="7">
    <source>
        <dbReference type="EMBL" id="NDV91334.1"/>
    </source>
</evidence>
<dbReference type="GO" id="GO:0005886">
    <property type="term" value="C:plasma membrane"/>
    <property type="evidence" value="ECO:0007669"/>
    <property type="project" value="TreeGrafter"/>
</dbReference>
<comment type="caution">
    <text evidence="7">The sequence shown here is derived from an EMBL/GenBank/DDBJ whole genome shotgun (WGS) entry which is preliminary data.</text>
</comment>
<accession>A0A7X5RL54</accession>
<dbReference type="Pfam" id="PF13424">
    <property type="entry name" value="TPR_12"/>
    <property type="match status" value="2"/>
</dbReference>
<dbReference type="InterPro" id="IPR050469">
    <property type="entry name" value="Diguanylate_Cyclase"/>
</dbReference>
<dbReference type="Gene3D" id="3.30.70.270">
    <property type="match status" value="1"/>
</dbReference>
<keyword evidence="5" id="KW-1133">Transmembrane helix</keyword>
<dbReference type="GO" id="GO:1902201">
    <property type="term" value="P:negative regulation of bacterial-type flagellum-dependent cell motility"/>
    <property type="evidence" value="ECO:0007669"/>
    <property type="project" value="TreeGrafter"/>
</dbReference>
<keyword evidence="5" id="KW-0472">Membrane</keyword>
<dbReference type="InterPro" id="IPR043128">
    <property type="entry name" value="Rev_trsase/Diguanyl_cyclase"/>
</dbReference>
<dbReference type="AlphaFoldDB" id="A0A7X5RL54"/>
<dbReference type="NCBIfam" id="TIGR00254">
    <property type="entry name" value="GGDEF"/>
    <property type="match status" value="1"/>
</dbReference>
<dbReference type="InterPro" id="IPR029787">
    <property type="entry name" value="Nucleotide_cyclase"/>
</dbReference>
<dbReference type="EC" id="2.7.7.65" evidence="2"/>
<evidence type="ECO:0000256" key="5">
    <source>
        <dbReference type="SAM" id="Phobius"/>
    </source>
</evidence>
<dbReference type="GO" id="GO:0043709">
    <property type="term" value="P:cell adhesion involved in single-species biofilm formation"/>
    <property type="evidence" value="ECO:0007669"/>
    <property type="project" value="TreeGrafter"/>
</dbReference>
<evidence type="ECO:0000256" key="3">
    <source>
        <dbReference type="ARBA" id="ARBA00034247"/>
    </source>
</evidence>
<dbReference type="FunFam" id="3.30.70.270:FF:000001">
    <property type="entry name" value="Diguanylate cyclase domain protein"/>
    <property type="match status" value="1"/>
</dbReference>
<dbReference type="PROSITE" id="PS50887">
    <property type="entry name" value="GGDEF"/>
    <property type="match status" value="1"/>
</dbReference>
<name>A0A7X5RL54_9ALTE</name>
<organism evidence="7 8">
    <name type="scientific">Alteromonas profundi</name>
    <dbReference type="NCBI Taxonomy" id="2696062"/>
    <lineage>
        <taxon>Bacteria</taxon>
        <taxon>Pseudomonadati</taxon>
        <taxon>Pseudomonadota</taxon>
        <taxon>Gammaproteobacteria</taxon>
        <taxon>Alteromonadales</taxon>
        <taxon>Alteromonadaceae</taxon>
        <taxon>Alteromonas/Salinimonas group</taxon>
        <taxon>Alteromonas</taxon>
    </lineage>
</organism>
<sequence length="627" mass="70464">MEAILAVADEHYRLKAYQQAAQKYLSAAMLLETHDDLSSKKRLGITYTDIAQSLKRLKRREETADYYRKALAVFTEIDNKKYMARTLNTLAEAERYLGNFETALNHATQSLKIHSQIDDPEGEAKAHMGAAIIYRYIERYQASLAHARSAFVYFSNVNDASGIAKTSNEIGHIYIRLGQFDLARSFFSNTIKLPRSKVQARTLATALRETAVIDLNTGNYEAAARLAEQALAIYKDEKEIEKQSHTTRIIGDIYRAKDNVSSAIGYYRQSLSLAQQVKSDKQKIDALIPLGEALLTSDLPQALLVLSDALALAEKTDSDEYQLRAIALLRKGEKLSGNISRSLDYAEQELELSETIHNQESAKQLAIARAALHSYKLELELEGLRKRTELDRLALEKKNNEIAIARSKQQISELELSKSRYAKFTLSLLLTLCTIAALFIFRRFMLSKQRNKELDYLASHDPLTNCYNRRFLFESLNRVFNSPPVPNNLSFIMLDIDHFKTINDTYGHSAGDRVLQGVAKILLDNVEENAIVARFGGEEFCIVLPNTNLDNATTIAEDIRRDVEGYVLDSITLTCSIGITSTAGNATTVSELIDQADMALFDAKSEGRNKVTVWRDNEQFKGARTAP</sequence>
<dbReference type="GO" id="GO:0052621">
    <property type="term" value="F:diguanylate cyclase activity"/>
    <property type="evidence" value="ECO:0007669"/>
    <property type="project" value="UniProtKB-EC"/>
</dbReference>
<dbReference type="SUPFAM" id="SSF55073">
    <property type="entry name" value="Nucleotide cyclase"/>
    <property type="match status" value="1"/>
</dbReference>
<dbReference type="InterPro" id="IPR000160">
    <property type="entry name" value="GGDEF_dom"/>
</dbReference>
<reference evidence="7 8" key="1">
    <citation type="submission" date="2020-01" db="EMBL/GenBank/DDBJ databases">
        <authorList>
            <person name="Chen J."/>
            <person name="Zhu S."/>
            <person name="Yang J."/>
        </authorList>
    </citation>
    <scope>NUCLEOTIDE SEQUENCE [LARGE SCALE GENOMIC DNA]</scope>
    <source>
        <strain evidence="7 8">345S023</strain>
    </source>
</reference>
<dbReference type="Pfam" id="PF00990">
    <property type="entry name" value="GGDEF"/>
    <property type="match status" value="1"/>
</dbReference>
<keyword evidence="8" id="KW-1185">Reference proteome</keyword>
<dbReference type="InterPro" id="IPR019734">
    <property type="entry name" value="TPR_rpt"/>
</dbReference>
<dbReference type="PANTHER" id="PTHR45138">
    <property type="entry name" value="REGULATORY COMPONENTS OF SENSORY TRANSDUCTION SYSTEM"/>
    <property type="match status" value="1"/>
</dbReference>
<evidence type="ECO:0000313" key="8">
    <source>
        <dbReference type="Proteomes" id="UP000470213"/>
    </source>
</evidence>
<dbReference type="Pfam" id="PF13176">
    <property type="entry name" value="TPR_7"/>
    <property type="match status" value="1"/>
</dbReference>
<comment type="cofactor">
    <cofactor evidence="1">
        <name>Mg(2+)</name>
        <dbReference type="ChEBI" id="CHEBI:18420"/>
    </cofactor>
</comment>
<evidence type="ECO:0000259" key="6">
    <source>
        <dbReference type="PROSITE" id="PS50887"/>
    </source>
</evidence>
<dbReference type="RefSeq" id="WP_163084950.1">
    <property type="nucleotide sequence ID" value="NZ_JAAAWN010000010.1"/>
</dbReference>
<keyword evidence="4" id="KW-0802">TPR repeat</keyword>
<comment type="catalytic activity">
    <reaction evidence="3">
        <text>2 GTP = 3',3'-c-di-GMP + 2 diphosphate</text>
        <dbReference type="Rhea" id="RHEA:24898"/>
        <dbReference type="ChEBI" id="CHEBI:33019"/>
        <dbReference type="ChEBI" id="CHEBI:37565"/>
        <dbReference type="ChEBI" id="CHEBI:58805"/>
        <dbReference type="EC" id="2.7.7.65"/>
    </reaction>
</comment>
<evidence type="ECO:0000256" key="4">
    <source>
        <dbReference type="PROSITE-ProRule" id="PRU00339"/>
    </source>
</evidence>
<feature type="domain" description="GGDEF" evidence="6">
    <location>
        <begin position="487"/>
        <end position="616"/>
    </location>
</feature>
<proteinExistence type="predicted"/>
<evidence type="ECO:0000256" key="1">
    <source>
        <dbReference type="ARBA" id="ARBA00001946"/>
    </source>
</evidence>
<dbReference type="SMART" id="SM00028">
    <property type="entry name" value="TPR"/>
    <property type="match status" value="7"/>
</dbReference>
<feature type="transmembrane region" description="Helical" evidence="5">
    <location>
        <begin position="421"/>
        <end position="441"/>
    </location>
</feature>
<dbReference type="SUPFAM" id="SSF48452">
    <property type="entry name" value="TPR-like"/>
    <property type="match status" value="2"/>
</dbReference>